<feature type="compositionally biased region" description="Polar residues" evidence="1">
    <location>
        <begin position="288"/>
        <end position="297"/>
    </location>
</feature>
<protein>
    <submittedName>
        <fullName evidence="3">Uncharacterized protein</fullName>
    </submittedName>
</protein>
<gene>
    <name evidence="3" type="ORF">M408DRAFT_333752</name>
</gene>
<proteinExistence type="predicted"/>
<dbReference type="EMBL" id="KN824401">
    <property type="protein sequence ID" value="KIM20901.1"/>
    <property type="molecule type" value="Genomic_DNA"/>
</dbReference>
<dbReference type="AlphaFoldDB" id="A0A0C3ANP2"/>
<dbReference type="STRING" id="933852.A0A0C3ANP2"/>
<keyword evidence="2" id="KW-1133">Transmembrane helix</keyword>
<evidence type="ECO:0000256" key="2">
    <source>
        <dbReference type="SAM" id="Phobius"/>
    </source>
</evidence>
<dbReference type="Proteomes" id="UP000054097">
    <property type="component" value="Unassembled WGS sequence"/>
</dbReference>
<sequence>MSSTVVCGYSGANWEVNSAGQDACQQYAALVGTCSSTFTIGPVTPDSPPYTPSAATAPCACNIVAYNLQAACGWCQDAIQTTWWSTQAEWSANCTLLSTTYNPTALPASVNTAGLTIPLWAQTPLGSGSSTWSPTFASGVAAAAAPSTGASVPTTRATGGINTGFGGITTGFGGATTANTAFGSFTTGRYDPYAGYGNYVAAAAVNVGLILGIMAALVVAQWLIVFLVYYCRQKRRLAWYRPMGQHYREMGAGGGGLVAAPLLFHNEPNYGGGSPHARPGSLPPPTGHSPSPSNAYTAYQPPPPSNVPLGGTPYGVPYDNRSSTYAPPPTGGHEYPPGTPTPGTNPFNTPYGTPYHTPGAPPPGAGGPGGYTGAPGAAGGYTGHAEVY</sequence>
<evidence type="ECO:0000313" key="4">
    <source>
        <dbReference type="Proteomes" id="UP000054097"/>
    </source>
</evidence>
<organism evidence="3 4">
    <name type="scientific">Serendipita vermifera MAFF 305830</name>
    <dbReference type="NCBI Taxonomy" id="933852"/>
    <lineage>
        <taxon>Eukaryota</taxon>
        <taxon>Fungi</taxon>
        <taxon>Dikarya</taxon>
        <taxon>Basidiomycota</taxon>
        <taxon>Agaricomycotina</taxon>
        <taxon>Agaricomycetes</taxon>
        <taxon>Sebacinales</taxon>
        <taxon>Serendipitaceae</taxon>
        <taxon>Serendipita</taxon>
    </lineage>
</organism>
<reference evidence="3 4" key="1">
    <citation type="submission" date="2014-04" db="EMBL/GenBank/DDBJ databases">
        <authorList>
            <consortium name="DOE Joint Genome Institute"/>
            <person name="Kuo A."/>
            <person name="Zuccaro A."/>
            <person name="Kohler A."/>
            <person name="Nagy L.G."/>
            <person name="Floudas D."/>
            <person name="Copeland A."/>
            <person name="Barry K.W."/>
            <person name="Cichocki N."/>
            <person name="Veneault-Fourrey C."/>
            <person name="LaButti K."/>
            <person name="Lindquist E.A."/>
            <person name="Lipzen A."/>
            <person name="Lundell T."/>
            <person name="Morin E."/>
            <person name="Murat C."/>
            <person name="Sun H."/>
            <person name="Tunlid A."/>
            <person name="Henrissat B."/>
            <person name="Grigoriev I.V."/>
            <person name="Hibbett D.S."/>
            <person name="Martin F."/>
            <person name="Nordberg H.P."/>
            <person name="Cantor M.N."/>
            <person name="Hua S.X."/>
        </authorList>
    </citation>
    <scope>NUCLEOTIDE SEQUENCE [LARGE SCALE GENOMIC DNA]</scope>
    <source>
        <strain evidence="3 4">MAFF 305830</strain>
    </source>
</reference>
<keyword evidence="4" id="KW-1185">Reference proteome</keyword>
<keyword evidence="2" id="KW-0472">Membrane</keyword>
<feature type="transmembrane region" description="Helical" evidence="2">
    <location>
        <begin position="207"/>
        <end position="231"/>
    </location>
</feature>
<feature type="compositionally biased region" description="Gly residues" evidence="1">
    <location>
        <begin position="366"/>
        <end position="382"/>
    </location>
</feature>
<feature type="region of interest" description="Disordered" evidence="1">
    <location>
        <begin position="269"/>
        <end position="388"/>
    </location>
</feature>
<evidence type="ECO:0000256" key="1">
    <source>
        <dbReference type="SAM" id="MobiDB-lite"/>
    </source>
</evidence>
<keyword evidence="2" id="KW-0812">Transmembrane</keyword>
<name>A0A0C3ANP2_SERVB</name>
<feature type="compositionally biased region" description="Low complexity" evidence="1">
    <location>
        <begin position="331"/>
        <end position="358"/>
    </location>
</feature>
<dbReference type="HOGENOM" id="CLU_058674_0_0_1"/>
<evidence type="ECO:0000313" key="3">
    <source>
        <dbReference type="EMBL" id="KIM20901.1"/>
    </source>
</evidence>
<reference evidence="4" key="2">
    <citation type="submission" date="2015-01" db="EMBL/GenBank/DDBJ databases">
        <title>Evolutionary Origins and Diversification of the Mycorrhizal Mutualists.</title>
        <authorList>
            <consortium name="DOE Joint Genome Institute"/>
            <consortium name="Mycorrhizal Genomics Consortium"/>
            <person name="Kohler A."/>
            <person name="Kuo A."/>
            <person name="Nagy L.G."/>
            <person name="Floudas D."/>
            <person name="Copeland A."/>
            <person name="Barry K.W."/>
            <person name="Cichocki N."/>
            <person name="Veneault-Fourrey C."/>
            <person name="LaButti K."/>
            <person name="Lindquist E.A."/>
            <person name="Lipzen A."/>
            <person name="Lundell T."/>
            <person name="Morin E."/>
            <person name="Murat C."/>
            <person name="Riley R."/>
            <person name="Ohm R."/>
            <person name="Sun H."/>
            <person name="Tunlid A."/>
            <person name="Henrissat B."/>
            <person name="Grigoriev I.V."/>
            <person name="Hibbett D.S."/>
            <person name="Martin F."/>
        </authorList>
    </citation>
    <scope>NUCLEOTIDE SEQUENCE [LARGE SCALE GENOMIC DNA]</scope>
    <source>
        <strain evidence="4">MAFF 305830</strain>
    </source>
</reference>
<accession>A0A0C3ANP2</accession>